<evidence type="ECO:0000313" key="1">
    <source>
        <dbReference type="EMBL" id="GEU47278.1"/>
    </source>
</evidence>
<reference evidence="1" key="1">
    <citation type="journal article" date="2019" name="Sci. Rep.">
        <title>Draft genome of Tanacetum cinerariifolium, the natural source of mosquito coil.</title>
        <authorList>
            <person name="Yamashiro T."/>
            <person name="Shiraishi A."/>
            <person name="Satake H."/>
            <person name="Nakayama K."/>
        </authorList>
    </citation>
    <scope>NUCLEOTIDE SEQUENCE</scope>
</reference>
<comment type="caution">
    <text evidence="1">The sequence shown here is derived from an EMBL/GenBank/DDBJ whole genome shotgun (WGS) entry which is preliminary data.</text>
</comment>
<gene>
    <name evidence="1" type="ORF">Tci_019256</name>
</gene>
<name>A0A6L2KCT6_TANCI</name>
<accession>A0A6L2KCT6</accession>
<dbReference type="AlphaFoldDB" id="A0A6L2KCT6"/>
<protein>
    <submittedName>
        <fullName evidence="1">Uncharacterized protein</fullName>
    </submittedName>
</protein>
<sequence>YLIEEEIDVLGIDVDLFAYESRFVQLLMNSIFSCKSIRTCSLMILKCNLAMKSFFLNGEMLNLKVFCGLLKKNMKFTLRRNIGSLKGETLIHESHDHLMIQDCLKHVTEEEKVDIFETDTDEFNHFIEIYDKELLSLFVAFISCKDSLLLKASDKLLTSFVAFIHCKDSLDLDSLVDLRTCGVMEPLSEDVSSLESSSNELPLFLKLPLFSNPILVYELPPSSE</sequence>
<dbReference type="EMBL" id="BKCJ010002248">
    <property type="protein sequence ID" value="GEU47278.1"/>
    <property type="molecule type" value="Genomic_DNA"/>
</dbReference>
<organism evidence="1">
    <name type="scientific">Tanacetum cinerariifolium</name>
    <name type="common">Dalmatian daisy</name>
    <name type="synonym">Chrysanthemum cinerariifolium</name>
    <dbReference type="NCBI Taxonomy" id="118510"/>
    <lineage>
        <taxon>Eukaryota</taxon>
        <taxon>Viridiplantae</taxon>
        <taxon>Streptophyta</taxon>
        <taxon>Embryophyta</taxon>
        <taxon>Tracheophyta</taxon>
        <taxon>Spermatophyta</taxon>
        <taxon>Magnoliopsida</taxon>
        <taxon>eudicotyledons</taxon>
        <taxon>Gunneridae</taxon>
        <taxon>Pentapetalae</taxon>
        <taxon>asterids</taxon>
        <taxon>campanulids</taxon>
        <taxon>Asterales</taxon>
        <taxon>Asteraceae</taxon>
        <taxon>Asteroideae</taxon>
        <taxon>Anthemideae</taxon>
        <taxon>Anthemidinae</taxon>
        <taxon>Tanacetum</taxon>
    </lineage>
</organism>
<feature type="non-terminal residue" evidence="1">
    <location>
        <position position="1"/>
    </location>
</feature>
<proteinExistence type="predicted"/>